<name>A0A951PLJ7_9CYAN</name>
<accession>A0A951PLJ7</accession>
<organism evidence="3 4">
    <name type="scientific">Symplocastrum torsivum CPER-KK1</name>
    <dbReference type="NCBI Taxonomy" id="450513"/>
    <lineage>
        <taxon>Bacteria</taxon>
        <taxon>Bacillati</taxon>
        <taxon>Cyanobacteriota</taxon>
        <taxon>Cyanophyceae</taxon>
        <taxon>Oscillatoriophycideae</taxon>
        <taxon>Oscillatoriales</taxon>
        <taxon>Microcoleaceae</taxon>
        <taxon>Symplocastrum</taxon>
    </lineage>
</organism>
<dbReference type="PROSITE" id="PS51257">
    <property type="entry name" value="PROKAR_LIPOPROTEIN"/>
    <property type="match status" value="1"/>
</dbReference>
<sequence>MNRLKNYFIPLIGGVFILSLSSCTSPPTVESDNANLPTPATTNTPLPNQLDSTPAPVESQTPVASQPDSIPATPAPVQQQKPVTSQPFATGAKTTTAQAQNTISLNIYQADSQCQTLVPEKIAVPAGSSVDAAVGKVLEKASSGDFDLAGYRVNVNSKSGVATVDLRLAPNAQRQFLSLSTCEQFALFGSLRKTLVDNAQLKIKDVRFTEQGQDLEL</sequence>
<gene>
    <name evidence="3" type="ORF">KME25_17265</name>
</gene>
<keyword evidence="2" id="KW-0732">Signal</keyword>
<protein>
    <submittedName>
        <fullName evidence="3">Sporulation/spore germination protein</fullName>
    </submittedName>
</protein>
<dbReference type="Proteomes" id="UP000753908">
    <property type="component" value="Unassembled WGS sequence"/>
</dbReference>
<evidence type="ECO:0000313" key="4">
    <source>
        <dbReference type="Proteomes" id="UP000753908"/>
    </source>
</evidence>
<reference evidence="3" key="2">
    <citation type="journal article" date="2022" name="Microbiol. Resour. Announc.">
        <title>Metagenome Sequencing to Explore Phylogenomics of Terrestrial Cyanobacteria.</title>
        <authorList>
            <person name="Ward R.D."/>
            <person name="Stajich J.E."/>
            <person name="Johansen J.R."/>
            <person name="Huntemann M."/>
            <person name="Clum A."/>
            <person name="Foster B."/>
            <person name="Foster B."/>
            <person name="Roux S."/>
            <person name="Palaniappan K."/>
            <person name="Varghese N."/>
            <person name="Mukherjee S."/>
            <person name="Reddy T.B.K."/>
            <person name="Daum C."/>
            <person name="Copeland A."/>
            <person name="Chen I.A."/>
            <person name="Ivanova N.N."/>
            <person name="Kyrpides N.C."/>
            <person name="Shapiro N."/>
            <person name="Eloe-Fadrosh E.A."/>
            <person name="Pietrasiak N."/>
        </authorList>
    </citation>
    <scope>NUCLEOTIDE SEQUENCE</scope>
    <source>
        <strain evidence="3">CPER-KK1</strain>
    </source>
</reference>
<feature type="compositionally biased region" description="Polar residues" evidence="1">
    <location>
        <begin position="76"/>
        <end position="88"/>
    </location>
</feature>
<evidence type="ECO:0000256" key="2">
    <source>
        <dbReference type="SAM" id="SignalP"/>
    </source>
</evidence>
<reference evidence="3" key="1">
    <citation type="submission" date="2021-05" db="EMBL/GenBank/DDBJ databases">
        <authorList>
            <person name="Pietrasiak N."/>
            <person name="Ward R."/>
            <person name="Stajich J.E."/>
            <person name="Kurbessoian T."/>
        </authorList>
    </citation>
    <scope>NUCLEOTIDE SEQUENCE</scope>
    <source>
        <strain evidence="3">CPER-KK1</strain>
    </source>
</reference>
<evidence type="ECO:0000256" key="1">
    <source>
        <dbReference type="SAM" id="MobiDB-lite"/>
    </source>
</evidence>
<feature type="compositionally biased region" description="Low complexity" evidence="1">
    <location>
        <begin position="33"/>
        <end position="48"/>
    </location>
</feature>
<feature type="compositionally biased region" description="Polar residues" evidence="1">
    <location>
        <begin position="58"/>
        <end position="68"/>
    </location>
</feature>
<dbReference type="AlphaFoldDB" id="A0A951PLJ7"/>
<feature type="chain" id="PRO_5038130227" evidence="2">
    <location>
        <begin position="25"/>
        <end position="217"/>
    </location>
</feature>
<comment type="caution">
    <text evidence="3">The sequence shown here is derived from an EMBL/GenBank/DDBJ whole genome shotgun (WGS) entry which is preliminary data.</text>
</comment>
<feature type="signal peptide" evidence="2">
    <location>
        <begin position="1"/>
        <end position="24"/>
    </location>
</feature>
<dbReference type="EMBL" id="JAHHIF010000022">
    <property type="protein sequence ID" value="MBW4546175.1"/>
    <property type="molecule type" value="Genomic_DNA"/>
</dbReference>
<feature type="region of interest" description="Disordered" evidence="1">
    <location>
        <begin position="27"/>
        <end position="92"/>
    </location>
</feature>
<proteinExistence type="predicted"/>
<evidence type="ECO:0000313" key="3">
    <source>
        <dbReference type="EMBL" id="MBW4546175.1"/>
    </source>
</evidence>